<evidence type="ECO:0000313" key="3">
    <source>
        <dbReference type="Proteomes" id="UP000287166"/>
    </source>
</evidence>
<dbReference type="AlphaFoldDB" id="A0A401GUM1"/>
<dbReference type="Pfam" id="PF01693">
    <property type="entry name" value="Cauli_VI"/>
    <property type="match status" value="1"/>
</dbReference>
<dbReference type="Proteomes" id="UP000287166">
    <property type="component" value="Unassembled WGS sequence"/>
</dbReference>
<proteinExistence type="predicted"/>
<dbReference type="STRING" id="139825.A0A401GUM1"/>
<evidence type="ECO:0000259" key="1">
    <source>
        <dbReference type="Pfam" id="PF01693"/>
    </source>
</evidence>
<dbReference type="SUPFAM" id="SSF55658">
    <property type="entry name" value="L9 N-domain-like"/>
    <property type="match status" value="1"/>
</dbReference>
<evidence type="ECO:0000313" key="2">
    <source>
        <dbReference type="EMBL" id="GBE85896.1"/>
    </source>
</evidence>
<protein>
    <recommendedName>
        <fullName evidence="1">Ribonuclease H1 N-terminal domain-containing protein</fullName>
    </recommendedName>
</protein>
<reference evidence="2 3" key="1">
    <citation type="journal article" date="2018" name="Sci. Rep.">
        <title>Genome sequence of the cauliflower mushroom Sparassis crispa (Hanabiratake) and its association with beneficial usage.</title>
        <authorList>
            <person name="Kiyama R."/>
            <person name="Furutani Y."/>
            <person name="Kawaguchi K."/>
            <person name="Nakanishi T."/>
        </authorList>
    </citation>
    <scope>NUCLEOTIDE SEQUENCE [LARGE SCALE GENOMIC DNA]</scope>
</reference>
<dbReference type="InParanoid" id="A0A401GUM1"/>
<dbReference type="Gene3D" id="3.40.970.10">
    <property type="entry name" value="Ribonuclease H1, N-terminal domain"/>
    <property type="match status" value="1"/>
</dbReference>
<accession>A0A401GUM1</accession>
<dbReference type="InterPro" id="IPR011320">
    <property type="entry name" value="RNase_H1_N"/>
</dbReference>
<dbReference type="InterPro" id="IPR009027">
    <property type="entry name" value="Ribosomal_bL9/RNase_H1_N"/>
</dbReference>
<keyword evidence="3" id="KW-1185">Reference proteome</keyword>
<gene>
    <name evidence="2" type="ORF">SCP_0804200</name>
</gene>
<dbReference type="GeneID" id="38782813"/>
<feature type="domain" description="Ribonuclease H1 N-terminal" evidence="1">
    <location>
        <begin position="122"/>
        <end position="154"/>
    </location>
</feature>
<dbReference type="EMBL" id="BFAD01000008">
    <property type="protein sequence ID" value="GBE85896.1"/>
    <property type="molecule type" value="Genomic_DNA"/>
</dbReference>
<sequence>MKGPDDPPPAIAAGLGTTHAANGPAAVATAVAAATAAPVAATVAAAGPLVITAAPTAAIVPAVAAPATAMAGPTAGPAGAPAPRLGQPNVPGPLNDPEALQAAIEGALVIANQPLPVLPGRWYVVTRGQEVGVFQGWASVSPLVSTVPNTCHECISSRENGFQIFRAAIAARTVALCP</sequence>
<name>A0A401GUM1_9APHY</name>
<organism evidence="2 3">
    <name type="scientific">Sparassis crispa</name>
    <dbReference type="NCBI Taxonomy" id="139825"/>
    <lineage>
        <taxon>Eukaryota</taxon>
        <taxon>Fungi</taxon>
        <taxon>Dikarya</taxon>
        <taxon>Basidiomycota</taxon>
        <taxon>Agaricomycotina</taxon>
        <taxon>Agaricomycetes</taxon>
        <taxon>Polyporales</taxon>
        <taxon>Sparassidaceae</taxon>
        <taxon>Sparassis</taxon>
    </lineage>
</organism>
<comment type="caution">
    <text evidence="2">The sequence shown here is derived from an EMBL/GenBank/DDBJ whole genome shotgun (WGS) entry which is preliminary data.</text>
</comment>
<dbReference type="RefSeq" id="XP_027616809.1">
    <property type="nucleotide sequence ID" value="XM_027761008.1"/>
</dbReference>
<dbReference type="OrthoDB" id="2804415at2759"/>
<dbReference type="InterPro" id="IPR037056">
    <property type="entry name" value="RNase_H1_N_sf"/>
</dbReference>